<proteinExistence type="predicted"/>
<dbReference type="EMBL" id="JAUYVU010000005">
    <property type="protein sequence ID" value="MDP2541328.1"/>
    <property type="molecule type" value="Genomic_DNA"/>
</dbReference>
<accession>A0A2G1BYV6</accession>
<dbReference type="EMBL" id="PDUU01000001">
    <property type="protein sequence ID" value="PHN99212.1"/>
    <property type="molecule type" value="Genomic_DNA"/>
</dbReference>
<reference evidence="3 4" key="1">
    <citation type="journal article" date="2016" name="Nat. Commun.">
        <title>Microbial interactions lead to rapid micro-scale successions on model marine particles.</title>
        <authorList>
            <person name="Datta M.S."/>
            <person name="Sliwerska E."/>
            <person name="Gore J."/>
            <person name="Polz M.F."/>
            <person name="Cordero O.X."/>
        </authorList>
    </citation>
    <scope>NUCLEOTIDE SEQUENCE [LARGE SCALE GENOMIC DNA]</scope>
    <source>
        <strain evidence="3 4">4G03</strain>
    </source>
</reference>
<dbReference type="Pfam" id="PF01476">
    <property type="entry name" value="LysM"/>
    <property type="match status" value="2"/>
</dbReference>
<keyword evidence="5" id="KW-1185">Reference proteome</keyword>
<organism evidence="3 4">
    <name type="scientific">Tenacibaculum discolor</name>
    <dbReference type="NCBI Taxonomy" id="361581"/>
    <lineage>
        <taxon>Bacteria</taxon>
        <taxon>Pseudomonadati</taxon>
        <taxon>Bacteroidota</taxon>
        <taxon>Flavobacteriia</taxon>
        <taxon>Flavobacteriales</taxon>
        <taxon>Flavobacteriaceae</taxon>
        <taxon>Tenacibaculum</taxon>
    </lineage>
</organism>
<dbReference type="RefSeq" id="WP_099213887.1">
    <property type="nucleotide sequence ID" value="NZ_JAUYVU010000005.1"/>
</dbReference>
<evidence type="ECO:0000259" key="1">
    <source>
        <dbReference type="PROSITE" id="PS51782"/>
    </source>
</evidence>
<sequence length="3596" mass="396817">MSLSNLTTTFREQAATNNGNITINAVTFTNSQLTPPEGLDKLLTKGYQLAEGKFLLIDTSSTTIPEPVGNILTIQNAKATILNVDKTNTKVTLIITVNESNDAQFTISIDLNNWKFETSWKYMTGGVFDNIPYSSPAFIFSTEDIAKFSWQNQTVPLVMGQNFASLITLTKWLKPVEDFFTFWSSSTRLALVGSLDPSAVNNEDIIYPEMNLYVAIDATVISLGFLEVSNPGVGFQIKTIEEFVSQDSDMDTILSITEEETEKTQTPVLYFQLTLHLGDDISMDFSAGIITESSAFDINVTSDPNKPVTPLNLFSLMAGNNWFTIVPPTLQQFLNSIAFKGFSTSLDFTDGLSINSVSTLVGSNGAWNLFDNFTIQEFDVNWLVTGPGTINDQSIFFSARADFFPTIFKGGFDVEITSDLTLSAAFDGTVSINDLLAAITGGFIKIPESLVSVVFTGFGIDMDINSKYYAFFASGDIEMNLITNISLTDAALQLTSTSSVTGTGSNVYTAAISGLFSIGDLRLQSAVNYNSSTEDGGWDLSINMPAGDKLNLGQLMDGLFKKVGFELPTSFLPADLSITSFDLTADIPNGEEKGSYEVKTSIEWKFTFPIINQRIDIAAALALKFDATKAAGKQYSGGVMGSVLLEYFNAEVKIGYNFDGDDQLLMIEWEGFIAKYNVAGQSRTIIFEIKNWSVGALLTSFMKMLFDPNFELDAPWDILNKISLDGFKVTYNLDTKEVVVDYKLPKSLDLVFITINGIKLTKNAQGVQIAFDGSSVVPAINDSNVFNKEKGQDVKDMPEVPGQGTQYFELRLLAMGQHVELNNAAQYQSIKEVTDAMEKAFDTPEKGKVPIGPGSGNSLLSFNENSNWLIGTDFGILNVGTKEKPVWTLEMQAVFNDPNLYGLRIAMAGDKAKIFAGLDFEIMYKKISDGVGVYQIALTLPDALRYLQFGAVNITLPSIALAIYTNGDFMVDIGFPYKLDFSRSFTIQAIVPPGIPAMGSGGFYFGKLSSATTKKVPQTNYGNFNPVIVFGIGLQVGVGYSVNYGVLKAGFSITIFGILEGVIATYHPYQGALQENNKTEVETSYYYWLQGTLGLIGKLYGSLDFGIISASVNITVKVYAQAILEAYNKMPLAIVASVDVRVSAKINLGIFSIKINFSFKAEIRTDLTIGTDQTSMAPWNRQLSESVDGNYLVYAEKSSRLIELPIKPIHYNSKLVVSAEEKAPTLNIYLIPHLTVAGSENGDLKNQKAQYVTTLWIDAPDAENPDSTVTSSFEYLSQDFFRWLIQNYAEETATESTRTTTDGLAVSETDLQVLLALLSNENTPLPIPTDKLLSFLEDTFEAVNIQNVTESSKPETAAVFPMFFDLELSVPDAGVDVNFSTYNMATDEYLSEVKKWFNELAVKVSEENANTALRKSAAVEHSLSTFVFEDYFLLIGKQLIGYAEDALKNYTYPLSKGNSLNAMANWANNISTSNGVTNTVKISDISKANQSHPLKGGVDVHITGVMYTILDGDNFVSIGAKYALGIALLITQNATIPGVLQVQEITYDSKTYTVKPTDTINEVATGLQTTVADLANDSSFQKNTLLTTEANLTVAATNYTAKSEDTFAGIASTVFNNISVSDLLLQNQSVPGLFIVGNSFVYNSVTYTIVPGDTLTGIAKKLSTPTNKVTVNDLANDTQIQSLQVQPLGVLLVQPFVHTTITFTNPDDAETLGKIAQKYSTTPEVLGANYHNQQLNDLFYNSDNYSTVNIPELRCLDVQSILDYFKANHSYTQLSGMVSRYQLHGMRLPTTLSGLTLNANSPCTGDDCALYQLTGQQFEVPSDVKEGFTINLINTTLNWLQFNGEVPSGDPKKATLPIKLTAEDISQISTVVNYAQQTGIEPDILKLAAMTPYNLTPVQYTFQTVTQWSTSGEVNLPYGNLGSQTEVSPLIWNFPSGLLQQIALPKRAGTAMDIQIGTYNAATGVMDYKNSEYYGWSTLLEIDIKKQADDTAPGTSAFTYELIGANESGTQILERLLRVLNSNSSNNNQGVIEDIQWLYEGSDGLFSVGNLNMKTFIVQSNLSTETNPVQLKSLQKGLEVEESEKPNGVLNSLYDFVKLLWECSITRSGGYYLLYNEIEGNTGFPDTIFDSSGNGTISLLVTYSNSYNNILKDFMNCAITGDKIDTSSSIVFAESKAQRDLSYTTTLANETLQSISSQYNILISELAKLNETDVKLNTPAKPIILNGLQYEVGLPSDTPSNNLTAIAEYFKVDSNDVKNLNPDIDNWDDLAVWELIEIPTVTYQITTGEGTPGNTLQSIASYYFIDVDTLSFIIKDAAVFAVSTTFTIVDQVVHKVSSIQQGTTGFELSRTNPGIPPDNPSSAGYAETYLNNLYNLLNYQIVANRYFNKSIVGLPSGPANTDEENKENANSVWNYNQVIPIAQYAIDNPNNSYPEGFPQKEDNPYRGIGNTLQIHFDWVDYYGNETVTPFNNPALNTKSPLNNPPVQVGYLDELKGFSQWPSLFITYDVKLENDTDRELLLNFSFDITRYQNTDGKPCVSDPNNPDAPDYQKNALHDLAVYTNIYYQINQFNPYKKDQNTVALTLSTSLLPGVETDVSLEPINNFVKEIYAYLYAVAYCKTVPTAPTMSSIKQPVAIENLETASIFELTVALRMERDLSFVNNDFKDSPSVTSTSTLVQPNTYVPTLGEENSAGEKTQNHSLTEFAVNFEKTFYQENEYVLKVTTGIDKELVGSQKNESIYIVRMGLKPGNGIYWNVEPAGSYELTNNSISKLPKSGVPNSVVDKLTPLVGTIYMSKASFDEALQGVLTNEEFSSYKIKIYTYSLLNASFYAPLPISTSLVSKKDVPICSYVTGKGLDCEKGTVKNFTDVDMDIWGKQCLDAIDLFLSSEYAVPAFLVDQLKQKEEEEVLKGLDTDATSFLEAITKAKSLLAETISTKVEPILTAPEVNEARKLNAQEKFKQQLLIQLGNTYSVNAVVQMQVTAESGIAREEANQIAPRLYGTPSIVNNAEGDSKLYSISNAKIQLDYEDGEKTSDISFIFSTKNSKEFTSVALGMDYQITHVEFDITDVPDVKGYQASKWLTFIVPVNLAETVEPNFDNSPLQQSLGTVDIPIVLRNYPKPPTLTTQEGKAVSVAGNTTKETLEKASEWNFTYTYSEDQAAQDQIYSDIRFNTFDSKNNKSLRKASSRNLFNDMAQMVSVWSSVLNDMTKYLTLISPTSDETDSNLNKAFSAMKAMVQITNNLAVAWSEHNNNNNNIAASNNSSLVKTQESQEPTSVYNFIIQQNEDSYFTTTCDCQGGKECKRLVVSIVLPENMSEIDKQLFLNKFSLAEIPNAPLINIKNYTRVQATDESGTPIENSYWYVKDPKAKTKEYLGYPCSFEIPNRTVEVNGLNVLQFQNTWAGIAVIRNEGLVEDNPTNPEFIYRTPLIRFSNKLIPLLSNNTAINIAKIIDEKGSIVSLSEHLATFFKTFFTYDELQQQTIKITGYWNYYLQEKEGSDLPPVQLPILLYTPFSFDIPKDYTIPNEGCSGEITSTTPFVCQLAKALEKWYENKKPATTDAYFSFDLSVFSEVEGANLPLIQLSNLVLPYKNINNL</sequence>
<evidence type="ECO:0000313" key="2">
    <source>
        <dbReference type="EMBL" id="MDP2541328.1"/>
    </source>
</evidence>
<reference evidence="3" key="2">
    <citation type="submission" date="2017-10" db="EMBL/GenBank/DDBJ databases">
        <authorList>
            <person name="Enke T.N."/>
            <person name="Cordero O.X."/>
        </authorList>
    </citation>
    <scope>NUCLEOTIDE SEQUENCE</scope>
    <source>
        <strain evidence="3">4G03</strain>
    </source>
</reference>
<evidence type="ECO:0000313" key="4">
    <source>
        <dbReference type="Proteomes" id="UP000222163"/>
    </source>
</evidence>
<comment type="caution">
    <text evidence="3">The sequence shown here is derived from an EMBL/GenBank/DDBJ whole genome shotgun (WGS) entry which is preliminary data.</text>
</comment>
<dbReference type="Proteomes" id="UP001242342">
    <property type="component" value="Unassembled WGS sequence"/>
</dbReference>
<dbReference type="SMART" id="SM00257">
    <property type="entry name" value="LysM"/>
    <property type="match status" value="4"/>
</dbReference>
<dbReference type="Proteomes" id="UP000222163">
    <property type="component" value="Unassembled WGS sequence"/>
</dbReference>
<feature type="domain" description="LysM" evidence="1">
    <location>
        <begin position="1645"/>
        <end position="1693"/>
    </location>
</feature>
<reference evidence="2 5" key="3">
    <citation type="submission" date="2023-07" db="EMBL/GenBank/DDBJ databases">
        <title>Genome content predicts the carbon catabolic preferences of heterotrophic bacteria.</title>
        <authorList>
            <person name="Gralka M."/>
        </authorList>
    </citation>
    <scope>NUCLEOTIDE SEQUENCE [LARGE SCALE GENOMIC DNA]</scope>
    <source>
        <strain evidence="2 5">4G03</strain>
    </source>
</reference>
<dbReference type="InterPro" id="IPR018392">
    <property type="entry name" value="LysM"/>
</dbReference>
<protein>
    <submittedName>
        <fullName evidence="2">LysM domain-containing protein</fullName>
    </submittedName>
</protein>
<evidence type="ECO:0000313" key="5">
    <source>
        <dbReference type="Proteomes" id="UP001242342"/>
    </source>
</evidence>
<evidence type="ECO:0000313" key="3">
    <source>
        <dbReference type="EMBL" id="PHN99212.1"/>
    </source>
</evidence>
<feature type="domain" description="LysM" evidence="1">
    <location>
        <begin position="2181"/>
        <end position="2232"/>
    </location>
</feature>
<name>A0A2G1BYV6_9FLAO</name>
<gene>
    <name evidence="3" type="ORF">CSC81_00945</name>
    <name evidence="2" type="ORF">Q8W23_07560</name>
</gene>
<dbReference type="PROSITE" id="PS51782">
    <property type="entry name" value="LYSM"/>
    <property type="match status" value="2"/>
</dbReference>
<dbReference type="CDD" id="cd00118">
    <property type="entry name" value="LysM"/>
    <property type="match status" value="1"/>
</dbReference>